<evidence type="ECO:0000256" key="1">
    <source>
        <dbReference type="ARBA" id="ARBA00012528"/>
    </source>
</evidence>
<dbReference type="GO" id="GO:0052621">
    <property type="term" value="F:diguanylate cyclase activity"/>
    <property type="evidence" value="ECO:0007669"/>
    <property type="project" value="UniProtKB-EC"/>
</dbReference>
<dbReference type="PROSITE" id="PS50887">
    <property type="entry name" value="GGDEF"/>
    <property type="match status" value="1"/>
</dbReference>
<dbReference type="InterPro" id="IPR043128">
    <property type="entry name" value="Rev_trsase/Diguanyl_cyclase"/>
</dbReference>
<protein>
    <recommendedName>
        <fullName evidence="1">diguanylate cyclase</fullName>
        <ecNumber evidence="1">2.7.7.65</ecNumber>
    </recommendedName>
</protein>
<evidence type="ECO:0000313" key="5">
    <source>
        <dbReference type="EMBL" id="TDN48398.1"/>
    </source>
</evidence>
<keyword evidence="6" id="KW-1185">Reference proteome</keyword>
<dbReference type="InterPro" id="IPR000160">
    <property type="entry name" value="GGDEF_dom"/>
</dbReference>
<proteinExistence type="predicted"/>
<feature type="coiled-coil region" evidence="3">
    <location>
        <begin position="410"/>
        <end position="437"/>
    </location>
</feature>
<dbReference type="Proteomes" id="UP000295129">
    <property type="component" value="Unassembled WGS sequence"/>
</dbReference>
<dbReference type="EMBL" id="SNVV01000015">
    <property type="protein sequence ID" value="TDN48398.1"/>
    <property type="molecule type" value="Genomic_DNA"/>
</dbReference>
<dbReference type="AlphaFoldDB" id="A0A4R6DVP9"/>
<gene>
    <name evidence="5" type="ORF">C7389_11564</name>
</gene>
<dbReference type="PANTHER" id="PTHR45138:SF9">
    <property type="entry name" value="DIGUANYLATE CYCLASE DGCM-RELATED"/>
    <property type="match status" value="1"/>
</dbReference>
<dbReference type="OrthoDB" id="9813903at2"/>
<dbReference type="CDD" id="cd01949">
    <property type="entry name" value="GGDEF"/>
    <property type="match status" value="1"/>
</dbReference>
<dbReference type="NCBIfam" id="TIGR00254">
    <property type="entry name" value="GGDEF"/>
    <property type="match status" value="1"/>
</dbReference>
<accession>A0A4R6DVP9</accession>
<dbReference type="Gene3D" id="3.30.70.270">
    <property type="match status" value="1"/>
</dbReference>
<dbReference type="EC" id="2.7.7.65" evidence="1"/>
<comment type="caution">
    <text evidence="5">The sequence shown here is derived from an EMBL/GenBank/DDBJ whole genome shotgun (WGS) entry which is preliminary data.</text>
</comment>
<dbReference type="RefSeq" id="WP_133593525.1">
    <property type="nucleotide sequence ID" value="NZ_SNVV01000015.1"/>
</dbReference>
<sequence length="602" mass="67250">MAAATNPFEIARETLRQLATRRVAPTPDNYLRLYYEIAGSEAVEVFPLAFVRDLARRIPRDSPERQRLARQLDQALTSDEPAPVREALDGYIDSLRLEPPPAWNELIAQLLRQWEGRQLGWTTARKRESLERVLSANDPATLHGRLQALLRAWGQSPIDPEQSLPPETPELSAGRDHLLTAAPTDSVIGVRLLASDESRELMTGLRDLLLLALETVIPAFLGEHPELINDAGLIAADVRRAASERDLANVRRQLAKFSHRLEGTAADAAEIRAGLLDLLRLLLDNIDELVVDDQWLHGQIEMLRDVIDQPATLRMIDDAERRLKELIYKQSQLKHNLAEAQRNLRNMLAGFVDQLARFAESTGSYHDRIGQCAQKIAAARDIAEISDVLDEVMRDTRAVQFETARSRDELQGARLRAEAAEAKIAAMQAELEEASRLMRHDQLTGAANRRGLEESFIKEAARAERRALPLCLALLDVDNFKQLNDTLGHQAGDDALRHLSNVIQHQLRPQDTLARYGGEEFVIILPETDLTQASQALVRLQRELTRALFMNGAEQRVITFSAGVTQVLPGENLDVALGRADSAMYQAKQSGKNRVATIEAPR</sequence>
<dbReference type="FunFam" id="3.30.70.270:FF:000001">
    <property type="entry name" value="Diguanylate cyclase domain protein"/>
    <property type="match status" value="1"/>
</dbReference>
<reference evidence="5 6" key="1">
    <citation type="submission" date="2019-03" db="EMBL/GenBank/DDBJ databases">
        <title>Genomic Encyclopedia of Type Strains, Phase IV (KMG-IV): sequencing the most valuable type-strain genomes for metagenomic binning, comparative biology and taxonomic classification.</title>
        <authorList>
            <person name="Goeker M."/>
        </authorList>
    </citation>
    <scope>NUCLEOTIDE SEQUENCE [LARGE SCALE GENOMIC DNA]</scope>
    <source>
        <strain evidence="5 6">DSM 12121</strain>
    </source>
</reference>
<dbReference type="InterPro" id="IPR050469">
    <property type="entry name" value="Diguanylate_Cyclase"/>
</dbReference>
<dbReference type="Pfam" id="PF00990">
    <property type="entry name" value="GGDEF"/>
    <property type="match status" value="1"/>
</dbReference>
<feature type="domain" description="GGDEF" evidence="4">
    <location>
        <begin position="468"/>
        <end position="600"/>
    </location>
</feature>
<keyword evidence="3" id="KW-0175">Coiled coil</keyword>
<comment type="catalytic activity">
    <reaction evidence="2">
        <text>2 GTP = 3',3'-c-di-GMP + 2 diphosphate</text>
        <dbReference type="Rhea" id="RHEA:24898"/>
        <dbReference type="ChEBI" id="CHEBI:33019"/>
        <dbReference type="ChEBI" id="CHEBI:37565"/>
        <dbReference type="ChEBI" id="CHEBI:58805"/>
        <dbReference type="EC" id="2.7.7.65"/>
    </reaction>
</comment>
<dbReference type="PANTHER" id="PTHR45138">
    <property type="entry name" value="REGULATORY COMPONENTS OF SENSORY TRANSDUCTION SYSTEM"/>
    <property type="match status" value="1"/>
</dbReference>
<feature type="coiled-coil region" evidence="3">
    <location>
        <begin position="316"/>
        <end position="343"/>
    </location>
</feature>
<organism evidence="5 6">
    <name type="scientific">Azoarcus indigens</name>
    <dbReference type="NCBI Taxonomy" id="29545"/>
    <lineage>
        <taxon>Bacteria</taxon>
        <taxon>Pseudomonadati</taxon>
        <taxon>Pseudomonadota</taxon>
        <taxon>Betaproteobacteria</taxon>
        <taxon>Rhodocyclales</taxon>
        <taxon>Zoogloeaceae</taxon>
        <taxon>Azoarcus</taxon>
    </lineage>
</organism>
<name>A0A4R6DVP9_9RHOO</name>
<evidence type="ECO:0000256" key="2">
    <source>
        <dbReference type="ARBA" id="ARBA00034247"/>
    </source>
</evidence>
<dbReference type="SMART" id="SM00267">
    <property type="entry name" value="GGDEF"/>
    <property type="match status" value="1"/>
</dbReference>
<evidence type="ECO:0000313" key="6">
    <source>
        <dbReference type="Proteomes" id="UP000295129"/>
    </source>
</evidence>
<dbReference type="InterPro" id="IPR029787">
    <property type="entry name" value="Nucleotide_cyclase"/>
</dbReference>
<dbReference type="SUPFAM" id="SSF55073">
    <property type="entry name" value="Nucleotide cyclase"/>
    <property type="match status" value="1"/>
</dbReference>
<evidence type="ECO:0000256" key="3">
    <source>
        <dbReference type="SAM" id="Coils"/>
    </source>
</evidence>
<evidence type="ECO:0000259" key="4">
    <source>
        <dbReference type="PROSITE" id="PS50887"/>
    </source>
</evidence>